<gene>
    <name evidence="2" type="ORF">METZ01_LOCUS316358</name>
</gene>
<dbReference type="InterPro" id="IPR011047">
    <property type="entry name" value="Quinoprotein_ADH-like_sf"/>
</dbReference>
<dbReference type="Gene3D" id="2.130.10.10">
    <property type="entry name" value="YVTN repeat-like/Quinoprotein amine dehydrogenase"/>
    <property type="match status" value="1"/>
</dbReference>
<reference evidence="2" key="1">
    <citation type="submission" date="2018-05" db="EMBL/GenBank/DDBJ databases">
        <authorList>
            <person name="Lanie J.A."/>
            <person name="Ng W.-L."/>
            <person name="Kazmierczak K.M."/>
            <person name="Andrzejewski T.M."/>
            <person name="Davidsen T.M."/>
            <person name="Wayne K.J."/>
            <person name="Tettelin H."/>
            <person name="Glass J.I."/>
            <person name="Rusch D."/>
            <person name="Podicherti R."/>
            <person name="Tsui H.-C.T."/>
            <person name="Winkler M.E."/>
        </authorList>
    </citation>
    <scope>NUCLEOTIDE SEQUENCE</scope>
</reference>
<dbReference type="EMBL" id="UINC01102129">
    <property type="protein sequence ID" value="SVC63504.1"/>
    <property type="molecule type" value="Genomic_DNA"/>
</dbReference>
<dbReference type="PANTHER" id="PTHR34512:SF30">
    <property type="entry name" value="OUTER MEMBRANE PROTEIN ASSEMBLY FACTOR BAMB"/>
    <property type="match status" value="1"/>
</dbReference>
<feature type="non-terminal residue" evidence="2">
    <location>
        <position position="141"/>
    </location>
</feature>
<evidence type="ECO:0000259" key="1">
    <source>
        <dbReference type="Pfam" id="PF13360"/>
    </source>
</evidence>
<organism evidence="2">
    <name type="scientific">marine metagenome</name>
    <dbReference type="NCBI Taxonomy" id="408172"/>
    <lineage>
        <taxon>unclassified sequences</taxon>
        <taxon>metagenomes</taxon>
        <taxon>ecological metagenomes</taxon>
    </lineage>
</organism>
<accession>A0A382NQP6</accession>
<sequence>MKAENWPMWRGATGVGISQEKNLPGKWSATEKIAWKVTLPYRGNSTPIIWGEKIFLTQPLEEEKERALICMDRLDGKVLWQRTVKYTSTEKSHRTNPYCSESPATDGERVVAVYGSAGVVCYNLNGKLLWKRDLGKIQFEW</sequence>
<dbReference type="InterPro" id="IPR002372">
    <property type="entry name" value="PQQ_rpt_dom"/>
</dbReference>
<dbReference type="SUPFAM" id="SSF50998">
    <property type="entry name" value="Quinoprotein alcohol dehydrogenase-like"/>
    <property type="match status" value="1"/>
</dbReference>
<dbReference type="InterPro" id="IPR015943">
    <property type="entry name" value="WD40/YVTN_repeat-like_dom_sf"/>
</dbReference>
<evidence type="ECO:0000313" key="2">
    <source>
        <dbReference type="EMBL" id="SVC63504.1"/>
    </source>
</evidence>
<proteinExistence type="predicted"/>
<dbReference type="AlphaFoldDB" id="A0A382NQP6"/>
<feature type="domain" description="Pyrrolo-quinoline quinone repeat" evidence="1">
    <location>
        <begin position="29"/>
        <end position="134"/>
    </location>
</feature>
<name>A0A382NQP6_9ZZZZ</name>
<dbReference type="PANTHER" id="PTHR34512">
    <property type="entry name" value="CELL SURFACE PROTEIN"/>
    <property type="match status" value="1"/>
</dbReference>
<protein>
    <recommendedName>
        <fullName evidence="1">Pyrrolo-quinoline quinone repeat domain-containing protein</fullName>
    </recommendedName>
</protein>
<dbReference type="Pfam" id="PF13360">
    <property type="entry name" value="PQQ_2"/>
    <property type="match status" value="1"/>
</dbReference>